<proteinExistence type="predicted"/>
<organism evidence="1 2">
    <name type="scientific">Hymenobacter qilianensis</name>
    <dbReference type="NCBI Taxonomy" id="1385715"/>
    <lineage>
        <taxon>Bacteria</taxon>
        <taxon>Pseudomonadati</taxon>
        <taxon>Bacteroidota</taxon>
        <taxon>Cytophagia</taxon>
        <taxon>Cytophagales</taxon>
        <taxon>Hymenobacteraceae</taxon>
        <taxon>Hymenobacter</taxon>
    </lineage>
</organism>
<gene>
    <name evidence="1" type="ORF">GCM10011375_31230</name>
</gene>
<dbReference type="EMBL" id="BMFN01000003">
    <property type="protein sequence ID" value="GGF73857.1"/>
    <property type="molecule type" value="Genomic_DNA"/>
</dbReference>
<keyword evidence="2" id="KW-1185">Reference proteome</keyword>
<accession>A0ACB5PUP0</accession>
<protein>
    <submittedName>
        <fullName evidence="1">Uncharacterized protein</fullName>
    </submittedName>
</protein>
<evidence type="ECO:0000313" key="2">
    <source>
        <dbReference type="Proteomes" id="UP000605392"/>
    </source>
</evidence>
<sequence length="116" mass="12924">MLLPAAQYLTYAEAVDLYNQLREAEIAALVKTCGPPSLPFGEGLYYQLLIEEDEAPAAHQIVVAFEQRRAAPALHRCPRCGSLDTTPALRQAWWKRLFYAGTTLYACQQCGKEFSG</sequence>
<dbReference type="Proteomes" id="UP000605392">
    <property type="component" value="Unassembled WGS sequence"/>
</dbReference>
<reference evidence="1 2" key="1">
    <citation type="journal article" date="2019" name="Int. J. Syst. Evol. Microbiol.">
        <title>The Global Catalogue of Microorganisms (GCM) 10K type strain sequencing project: providing services to taxonomists for standard genome sequencing and annotation.</title>
        <authorList>
            <consortium name="The Broad Institute Genomics Platform"/>
            <consortium name="The Broad Institute Genome Sequencing Center for Infectious Disease"/>
            <person name="Wu L."/>
            <person name="Ma J."/>
        </authorList>
    </citation>
    <scope>NUCLEOTIDE SEQUENCE [LARGE SCALE GENOMIC DNA]</scope>
    <source>
        <strain evidence="1 2">CGMCC 1.12720</strain>
    </source>
</reference>
<comment type="caution">
    <text evidence="1">The sequence shown here is derived from an EMBL/GenBank/DDBJ whole genome shotgun (WGS) entry which is preliminary data.</text>
</comment>
<evidence type="ECO:0000313" key="1">
    <source>
        <dbReference type="EMBL" id="GGF73857.1"/>
    </source>
</evidence>
<name>A0ACB5PUP0_9BACT</name>